<dbReference type="AlphaFoldDB" id="A0A3B0T006"/>
<sequence>MALIDKIPLLYLVIGAVILGLAPFFPEPHLVEKTRMLINGTLTKPIDMLDMAWHAFLPILLIIKLARIALSGN</sequence>
<organism evidence="2">
    <name type="scientific">hydrothermal vent metagenome</name>
    <dbReference type="NCBI Taxonomy" id="652676"/>
    <lineage>
        <taxon>unclassified sequences</taxon>
        <taxon>metagenomes</taxon>
        <taxon>ecological metagenomes</taxon>
    </lineage>
</organism>
<feature type="transmembrane region" description="Helical" evidence="1">
    <location>
        <begin position="7"/>
        <end position="25"/>
    </location>
</feature>
<evidence type="ECO:0008006" key="3">
    <source>
        <dbReference type="Google" id="ProtNLM"/>
    </source>
</evidence>
<name>A0A3B0T006_9ZZZZ</name>
<evidence type="ECO:0000256" key="1">
    <source>
        <dbReference type="SAM" id="Phobius"/>
    </source>
</evidence>
<protein>
    <recommendedName>
        <fullName evidence="3">RND transporter</fullName>
    </recommendedName>
</protein>
<keyword evidence="1" id="KW-0472">Membrane</keyword>
<proteinExistence type="predicted"/>
<feature type="transmembrane region" description="Helical" evidence="1">
    <location>
        <begin position="51"/>
        <end position="70"/>
    </location>
</feature>
<reference evidence="2" key="1">
    <citation type="submission" date="2018-06" db="EMBL/GenBank/DDBJ databases">
        <authorList>
            <person name="Zhirakovskaya E."/>
        </authorList>
    </citation>
    <scope>NUCLEOTIDE SEQUENCE</scope>
</reference>
<dbReference type="EMBL" id="UOEC01000195">
    <property type="protein sequence ID" value="VAW02154.1"/>
    <property type="molecule type" value="Genomic_DNA"/>
</dbReference>
<gene>
    <name evidence="2" type="ORF">MNBD_ALPHA08-1152</name>
</gene>
<keyword evidence="1" id="KW-1133">Transmembrane helix</keyword>
<keyword evidence="1" id="KW-0812">Transmembrane</keyword>
<evidence type="ECO:0000313" key="2">
    <source>
        <dbReference type="EMBL" id="VAW02154.1"/>
    </source>
</evidence>
<accession>A0A3B0T006</accession>